<gene>
    <name evidence="1" type="ORF">BDN71DRAFT_1448494</name>
</gene>
<dbReference type="EMBL" id="MU154569">
    <property type="protein sequence ID" value="KAF9494723.1"/>
    <property type="molecule type" value="Genomic_DNA"/>
</dbReference>
<proteinExistence type="predicted"/>
<sequence>MPVEFWQLPTPLCSGVTTLLASYRLRKLEINWDFGTDTDALLYMLSLCSTSLKSLTLRDVRTAYRLGDTDEMPGLSAITLGALSNLSLVRVNHLAIDAALVQCPNLKSLTTHIFGDMAGDTELAWTLPPYVPSELEELHLLVGYFNPTPYFAESVRLSALEIDMRISQAPTVAHFSKWVKDCIDALPFPELLRRLTLNIRSLVNLHDFTYPQATDFEILSTSLARLRNSGALKHIKIDVLITVDQDKTDVNIPSDFTTMGEVKNIRDGFVPILGPGVNIELAIETRDWGMVTVTLDWMSLGEGGDRFSR</sequence>
<dbReference type="AlphaFoldDB" id="A0A9P6DFL5"/>
<keyword evidence="2" id="KW-1185">Reference proteome</keyword>
<evidence type="ECO:0000313" key="2">
    <source>
        <dbReference type="Proteomes" id="UP000807025"/>
    </source>
</evidence>
<protein>
    <submittedName>
        <fullName evidence="1">Uncharacterized protein</fullName>
    </submittedName>
</protein>
<dbReference type="Proteomes" id="UP000807025">
    <property type="component" value="Unassembled WGS sequence"/>
</dbReference>
<accession>A0A9P6DFL5</accession>
<dbReference type="OrthoDB" id="10525878at2759"/>
<name>A0A9P6DFL5_PLEER</name>
<reference evidence="1" key="1">
    <citation type="submission" date="2020-11" db="EMBL/GenBank/DDBJ databases">
        <authorList>
            <consortium name="DOE Joint Genome Institute"/>
            <person name="Ahrendt S."/>
            <person name="Riley R."/>
            <person name="Andreopoulos W."/>
            <person name="Labutti K."/>
            <person name="Pangilinan J."/>
            <person name="Ruiz-Duenas F.J."/>
            <person name="Barrasa J.M."/>
            <person name="Sanchez-Garcia M."/>
            <person name="Camarero S."/>
            <person name="Miyauchi S."/>
            <person name="Serrano A."/>
            <person name="Linde D."/>
            <person name="Babiker R."/>
            <person name="Drula E."/>
            <person name="Ayuso-Fernandez I."/>
            <person name="Pacheco R."/>
            <person name="Padilla G."/>
            <person name="Ferreira P."/>
            <person name="Barriuso J."/>
            <person name="Kellner H."/>
            <person name="Castanera R."/>
            <person name="Alfaro M."/>
            <person name="Ramirez L."/>
            <person name="Pisabarro A.G."/>
            <person name="Kuo A."/>
            <person name="Tritt A."/>
            <person name="Lipzen A."/>
            <person name="He G."/>
            <person name="Yan M."/>
            <person name="Ng V."/>
            <person name="Cullen D."/>
            <person name="Martin F."/>
            <person name="Rosso M.-N."/>
            <person name="Henrissat B."/>
            <person name="Hibbett D."/>
            <person name="Martinez A.T."/>
            <person name="Grigoriev I.V."/>
        </authorList>
    </citation>
    <scope>NUCLEOTIDE SEQUENCE</scope>
    <source>
        <strain evidence="1">ATCC 90797</strain>
    </source>
</reference>
<comment type="caution">
    <text evidence="1">The sequence shown here is derived from an EMBL/GenBank/DDBJ whole genome shotgun (WGS) entry which is preliminary data.</text>
</comment>
<evidence type="ECO:0000313" key="1">
    <source>
        <dbReference type="EMBL" id="KAF9494723.1"/>
    </source>
</evidence>
<organism evidence="1 2">
    <name type="scientific">Pleurotus eryngii</name>
    <name type="common">Boletus of the steppes</name>
    <dbReference type="NCBI Taxonomy" id="5323"/>
    <lineage>
        <taxon>Eukaryota</taxon>
        <taxon>Fungi</taxon>
        <taxon>Dikarya</taxon>
        <taxon>Basidiomycota</taxon>
        <taxon>Agaricomycotina</taxon>
        <taxon>Agaricomycetes</taxon>
        <taxon>Agaricomycetidae</taxon>
        <taxon>Agaricales</taxon>
        <taxon>Pleurotineae</taxon>
        <taxon>Pleurotaceae</taxon>
        <taxon>Pleurotus</taxon>
    </lineage>
</organism>